<dbReference type="InterPro" id="IPR000241">
    <property type="entry name" value="RlmKL-like_Mtase"/>
</dbReference>
<dbReference type="PRINTS" id="PR00507">
    <property type="entry name" value="N12N6MTFRASE"/>
</dbReference>
<evidence type="ECO:0000259" key="13">
    <source>
        <dbReference type="Pfam" id="PF25904"/>
    </source>
</evidence>
<name>A0A0C3QJ25_9AGAM</name>
<evidence type="ECO:0000313" key="15">
    <source>
        <dbReference type="Proteomes" id="UP000054248"/>
    </source>
</evidence>
<sequence>MRKYLVHYSQAHDSFRLPELTSIAELHGFGHTMKVTLPDDLPDGSRGSSTLEDSKPRTPRPFVIVELESEDQARVLAQRCILIKAVYELWAHAPSYSLLHERNQTPESRALWEPFKSTPFRMHVTAIHHAFPEGRVRQVIQSFAYMDYEHISLDNPGVVLFACEEYELRIGMRNKSEGDGEFMQVYFGRLVTEGTARQLITKFDVKKRAYYGNTSMEAEMSLLMANQAQAGPGKLIYDPFAGTGSMLYTSAFFGALVFGSDIDGRQMRGKVVSASDTSSLGIIRSASQYGVAHRILDCATFDITFNPWRRGGIFDAIVTDPPYGVRAGAKRIGSSIVGKPLSDVPRVVDNGIAAHTKSTYVPPMRPYEMSDLTLDLIEFARYMLKPGGRLVFFLPTVTEDYSELDVPECGGMKVVGNSIQDFGKWARRLITIERTMADNLEAQAPKFEDRAWRKREERAGREPTESNIHSDGKEEEHVPAHRDFREKYFQGFKKEESDVS</sequence>
<evidence type="ECO:0000256" key="6">
    <source>
        <dbReference type="ARBA" id="ARBA00022691"/>
    </source>
</evidence>
<organism evidence="14 15">
    <name type="scientific">Tulasnella calospora MUT 4182</name>
    <dbReference type="NCBI Taxonomy" id="1051891"/>
    <lineage>
        <taxon>Eukaryota</taxon>
        <taxon>Fungi</taxon>
        <taxon>Dikarya</taxon>
        <taxon>Basidiomycota</taxon>
        <taxon>Agaricomycotina</taxon>
        <taxon>Agaricomycetes</taxon>
        <taxon>Cantharellales</taxon>
        <taxon>Tulasnellaceae</taxon>
        <taxon>Tulasnella</taxon>
    </lineage>
</organism>
<dbReference type="GO" id="GO:0000049">
    <property type="term" value="F:tRNA binding"/>
    <property type="evidence" value="ECO:0007669"/>
    <property type="project" value="UniProtKB-UniRule"/>
</dbReference>
<evidence type="ECO:0000256" key="8">
    <source>
        <dbReference type="ARBA" id="ARBA00022884"/>
    </source>
</evidence>
<dbReference type="AlphaFoldDB" id="A0A0C3QJ25"/>
<dbReference type="Gene3D" id="3.40.50.150">
    <property type="entry name" value="Vaccinia Virus protein VP39"/>
    <property type="match status" value="1"/>
</dbReference>
<feature type="region of interest" description="Disordered" evidence="11">
    <location>
        <begin position="451"/>
        <end position="480"/>
    </location>
</feature>
<evidence type="ECO:0000256" key="10">
    <source>
        <dbReference type="PROSITE-ProRule" id="PRU00959"/>
    </source>
</evidence>
<dbReference type="GO" id="GO:0160102">
    <property type="term" value="F:tRNA (guanine(10)-N2)-methyltransferase activity"/>
    <property type="evidence" value="ECO:0007669"/>
    <property type="project" value="UniProtKB-EC"/>
</dbReference>
<accession>A0A0C3QJ25</accession>
<dbReference type="InterPro" id="IPR002052">
    <property type="entry name" value="DNA_methylase_N6_adenine_CS"/>
</dbReference>
<evidence type="ECO:0000256" key="9">
    <source>
        <dbReference type="ARBA" id="ARBA00066937"/>
    </source>
</evidence>
<evidence type="ECO:0000256" key="2">
    <source>
        <dbReference type="ARBA" id="ARBA00022490"/>
    </source>
</evidence>
<keyword evidence="5 10" id="KW-0808">Transferase</keyword>
<evidence type="ECO:0000313" key="14">
    <source>
        <dbReference type="EMBL" id="KIO32200.1"/>
    </source>
</evidence>
<comment type="similarity">
    <text evidence="10">Belongs to the class I-like SAM-binding methyltransferase superfamily. TRM11 methyltransferase family.</text>
</comment>
<keyword evidence="6 10" id="KW-0949">S-adenosyl-L-methionine</keyword>
<dbReference type="Pfam" id="PF01170">
    <property type="entry name" value="UPF0020"/>
    <property type="match status" value="1"/>
</dbReference>
<dbReference type="HOGENOM" id="CLU_029646_3_0_1"/>
<evidence type="ECO:0000256" key="1">
    <source>
        <dbReference type="ARBA" id="ARBA00004496"/>
    </source>
</evidence>
<dbReference type="OrthoDB" id="296065at2759"/>
<keyword evidence="7 10" id="KW-0819">tRNA processing</keyword>
<evidence type="ECO:0000256" key="3">
    <source>
        <dbReference type="ARBA" id="ARBA00022555"/>
    </source>
</evidence>
<dbReference type="InterPro" id="IPR016691">
    <property type="entry name" value="TRMT11"/>
</dbReference>
<reference evidence="14 15" key="1">
    <citation type="submission" date="2014-04" db="EMBL/GenBank/DDBJ databases">
        <authorList>
            <consortium name="DOE Joint Genome Institute"/>
            <person name="Kuo A."/>
            <person name="Girlanda M."/>
            <person name="Perotto S."/>
            <person name="Kohler A."/>
            <person name="Nagy L.G."/>
            <person name="Floudas D."/>
            <person name="Copeland A."/>
            <person name="Barry K.W."/>
            <person name="Cichocki N."/>
            <person name="Veneault-Fourrey C."/>
            <person name="LaButti K."/>
            <person name="Lindquist E.A."/>
            <person name="Lipzen A."/>
            <person name="Lundell T."/>
            <person name="Morin E."/>
            <person name="Murat C."/>
            <person name="Sun H."/>
            <person name="Tunlid A."/>
            <person name="Henrissat B."/>
            <person name="Grigoriev I.V."/>
            <person name="Hibbett D.S."/>
            <person name="Martin F."/>
            <person name="Nordberg H.P."/>
            <person name="Cantor M.N."/>
            <person name="Hua S.X."/>
        </authorList>
    </citation>
    <scope>NUCLEOTIDE SEQUENCE [LARGE SCALE GENOMIC DNA]</scope>
    <source>
        <strain evidence="14 15">MUT 4182</strain>
    </source>
</reference>
<evidence type="ECO:0000256" key="4">
    <source>
        <dbReference type="ARBA" id="ARBA00022603"/>
    </source>
</evidence>
<dbReference type="InterPro" id="IPR029063">
    <property type="entry name" value="SAM-dependent_MTases_sf"/>
</dbReference>
<dbReference type="PROSITE" id="PS51627">
    <property type="entry name" value="SAM_MT_TRM11"/>
    <property type="match status" value="1"/>
</dbReference>
<gene>
    <name evidence="14" type="ORF">M407DRAFT_215031</name>
</gene>
<feature type="domain" description="tRNA (guanine(10)-N(2))-methyltransferase TRMT11 N-terminal" evidence="13">
    <location>
        <begin position="59"/>
        <end position="194"/>
    </location>
</feature>
<dbReference type="Proteomes" id="UP000054248">
    <property type="component" value="Unassembled WGS sequence"/>
</dbReference>
<dbReference type="InterPro" id="IPR059073">
    <property type="entry name" value="TRMT11_N"/>
</dbReference>
<dbReference type="SUPFAM" id="SSF53335">
    <property type="entry name" value="S-adenosyl-L-methionine-dependent methyltransferases"/>
    <property type="match status" value="1"/>
</dbReference>
<keyword evidence="2" id="KW-0963">Cytoplasm</keyword>
<dbReference type="GO" id="GO:0005737">
    <property type="term" value="C:cytoplasm"/>
    <property type="evidence" value="ECO:0007669"/>
    <property type="project" value="UniProtKB-SubCell"/>
</dbReference>
<dbReference type="EMBL" id="KN822956">
    <property type="protein sequence ID" value="KIO32200.1"/>
    <property type="molecule type" value="Genomic_DNA"/>
</dbReference>
<evidence type="ECO:0000256" key="11">
    <source>
        <dbReference type="SAM" id="MobiDB-lite"/>
    </source>
</evidence>
<feature type="region of interest" description="Disordered" evidence="11">
    <location>
        <begin position="37"/>
        <end position="57"/>
    </location>
</feature>
<protein>
    <recommendedName>
        <fullName evidence="9">tRNA (guanine(10)-N(2))-methyltransferase</fullName>
        <ecNumber evidence="9">2.1.1.214</ecNumber>
    </recommendedName>
</protein>
<reference evidence="15" key="2">
    <citation type="submission" date="2015-01" db="EMBL/GenBank/DDBJ databases">
        <title>Evolutionary Origins and Diversification of the Mycorrhizal Mutualists.</title>
        <authorList>
            <consortium name="DOE Joint Genome Institute"/>
            <consortium name="Mycorrhizal Genomics Consortium"/>
            <person name="Kohler A."/>
            <person name="Kuo A."/>
            <person name="Nagy L.G."/>
            <person name="Floudas D."/>
            <person name="Copeland A."/>
            <person name="Barry K.W."/>
            <person name="Cichocki N."/>
            <person name="Veneault-Fourrey C."/>
            <person name="LaButti K."/>
            <person name="Lindquist E.A."/>
            <person name="Lipzen A."/>
            <person name="Lundell T."/>
            <person name="Morin E."/>
            <person name="Murat C."/>
            <person name="Riley R."/>
            <person name="Ohm R."/>
            <person name="Sun H."/>
            <person name="Tunlid A."/>
            <person name="Henrissat B."/>
            <person name="Grigoriev I.V."/>
            <person name="Hibbett D.S."/>
            <person name="Martin F."/>
        </authorList>
    </citation>
    <scope>NUCLEOTIDE SEQUENCE [LARGE SCALE GENOMIC DNA]</scope>
    <source>
        <strain evidence="15">MUT 4182</strain>
    </source>
</reference>
<dbReference type="PANTHER" id="PTHR13370">
    <property type="entry name" value="RNA METHYLASE-RELATED"/>
    <property type="match status" value="1"/>
</dbReference>
<dbReference type="Pfam" id="PF25904">
    <property type="entry name" value="Tmrp11_N"/>
    <property type="match status" value="1"/>
</dbReference>
<dbReference type="PROSITE" id="PS00092">
    <property type="entry name" value="N6_MTASE"/>
    <property type="match status" value="1"/>
</dbReference>
<dbReference type="STRING" id="1051891.A0A0C3QJ25"/>
<comment type="subcellular location">
    <subcellularLocation>
        <location evidence="1">Cytoplasm</location>
    </subcellularLocation>
</comment>
<feature type="domain" description="Ribosomal RNA large subunit methyltransferase K/L-like methyltransferase" evidence="12">
    <location>
        <begin position="207"/>
        <end position="346"/>
    </location>
</feature>
<dbReference type="GO" id="GO:0032259">
    <property type="term" value="P:methylation"/>
    <property type="evidence" value="ECO:0007669"/>
    <property type="project" value="UniProtKB-UniRule"/>
</dbReference>
<keyword evidence="15" id="KW-1185">Reference proteome</keyword>
<dbReference type="PANTHER" id="PTHR13370:SF3">
    <property type="entry name" value="TRNA (GUANINE(10)-N2)-METHYLTRANSFERASE HOMOLOG"/>
    <property type="match status" value="1"/>
</dbReference>
<dbReference type="EC" id="2.1.1.214" evidence="9"/>
<keyword evidence="8 10" id="KW-0694">RNA-binding</keyword>
<keyword evidence="4 10" id="KW-0489">Methyltransferase</keyword>
<evidence type="ECO:0000256" key="5">
    <source>
        <dbReference type="ARBA" id="ARBA00022679"/>
    </source>
</evidence>
<proteinExistence type="inferred from homology"/>
<evidence type="ECO:0000259" key="12">
    <source>
        <dbReference type="Pfam" id="PF01170"/>
    </source>
</evidence>
<evidence type="ECO:0000256" key="7">
    <source>
        <dbReference type="ARBA" id="ARBA00022694"/>
    </source>
</evidence>
<dbReference type="GO" id="GO:0043527">
    <property type="term" value="C:tRNA methyltransferase complex"/>
    <property type="evidence" value="ECO:0007669"/>
    <property type="project" value="UniProtKB-ARBA"/>
</dbReference>
<dbReference type="GO" id="GO:0008033">
    <property type="term" value="P:tRNA processing"/>
    <property type="evidence" value="ECO:0007669"/>
    <property type="project" value="UniProtKB-UniRule"/>
</dbReference>
<dbReference type="PIRSF" id="PIRSF017259">
    <property type="entry name" value="tRNA_mtfrase_TRM11"/>
    <property type="match status" value="1"/>
</dbReference>
<keyword evidence="3 10" id="KW-0820">tRNA-binding</keyword>